<gene>
    <name evidence="1" type="ORF">CJOHNSTONI_LOCUS898</name>
</gene>
<keyword evidence="2" id="KW-1185">Reference proteome</keyword>
<name>A0A8J2LP54_9BILA</name>
<comment type="caution">
    <text evidence="1">The sequence shown here is derived from an EMBL/GenBank/DDBJ whole genome shotgun (WGS) entry which is preliminary data.</text>
</comment>
<dbReference type="OrthoDB" id="5827962at2759"/>
<protein>
    <submittedName>
        <fullName evidence="1">Uncharacterized protein</fullName>
    </submittedName>
</protein>
<dbReference type="EMBL" id="CAKAEH010000251">
    <property type="protein sequence ID" value="CAG9530402.1"/>
    <property type="molecule type" value="Genomic_DNA"/>
</dbReference>
<feature type="non-terminal residue" evidence="1">
    <location>
        <position position="120"/>
    </location>
</feature>
<sequence>MNDDISVECCSNEVPSLKFISTRCIAIVLFQTNVHWRKLDEVIQIIQRWVYKANLGPSIKKQLQLGLYDVYREIERWNEKHAKLFDEEGKDETTGEMLRQRVHRSNHLRLFYGSIVWKYN</sequence>
<organism evidence="1 2">
    <name type="scientific">Cercopithifilaria johnstoni</name>
    <dbReference type="NCBI Taxonomy" id="2874296"/>
    <lineage>
        <taxon>Eukaryota</taxon>
        <taxon>Metazoa</taxon>
        <taxon>Ecdysozoa</taxon>
        <taxon>Nematoda</taxon>
        <taxon>Chromadorea</taxon>
        <taxon>Rhabditida</taxon>
        <taxon>Spirurina</taxon>
        <taxon>Spiruromorpha</taxon>
        <taxon>Filarioidea</taxon>
        <taxon>Onchocercidae</taxon>
        <taxon>Cercopithifilaria</taxon>
    </lineage>
</organism>
<dbReference type="Proteomes" id="UP000746747">
    <property type="component" value="Unassembled WGS sequence"/>
</dbReference>
<reference evidence="1" key="1">
    <citation type="submission" date="2021-09" db="EMBL/GenBank/DDBJ databases">
        <authorList>
            <consortium name="Pathogen Informatics"/>
        </authorList>
    </citation>
    <scope>NUCLEOTIDE SEQUENCE</scope>
</reference>
<evidence type="ECO:0000313" key="2">
    <source>
        <dbReference type="Proteomes" id="UP000746747"/>
    </source>
</evidence>
<feature type="non-terminal residue" evidence="1">
    <location>
        <position position="1"/>
    </location>
</feature>
<proteinExistence type="predicted"/>
<accession>A0A8J2LP54</accession>
<dbReference type="AlphaFoldDB" id="A0A8J2LP54"/>
<evidence type="ECO:0000313" key="1">
    <source>
        <dbReference type="EMBL" id="CAG9530402.1"/>
    </source>
</evidence>